<sequence length="315" mass="35566">MQYEISPAISVKSLLKSARDMGISRLEPYGHILHLHDLEPIGKLMVCRVFQIMEEETGSDQFFKDHIHRTVTSKHPILPNIVGHGDLALSSMYRYLLVFSSTIANPGLFIACDHTSLKLTHPHARKDLVGKYSDLNMVIFLQLIMRYAGLQSTSTALKLPLGGRFYGGDKPYLEHAEFGGDAFEFIIKHSGNTTFPPSEGHLGKRIGVIRQVQGALNSLPFECLNVEQLSLMLGCSRRHLEILLRQQGETPLKMVNAAIFSRMQQAVIRHNWNVKAVMHEFGISSQSSITKRFIQSSGMTFKEYKEWWMNPGGNR</sequence>
<dbReference type="GO" id="GO:0043565">
    <property type="term" value="F:sequence-specific DNA binding"/>
    <property type="evidence" value="ECO:0007669"/>
    <property type="project" value="InterPro"/>
</dbReference>
<dbReference type="PROSITE" id="PS01124">
    <property type="entry name" value="HTH_ARAC_FAMILY_2"/>
    <property type="match status" value="1"/>
</dbReference>
<dbReference type="SMART" id="SM00342">
    <property type="entry name" value="HTH_ARAC"/>
    <property type="match status" value="1"/>
</dbReference>
<evidence type="ECO:0000259" key="1">
    <source>
        <dbReference type="PROSITE" id="PS01124"/>
    </source>
</evidence>
<gene>
    <name evidence="2" type="ORF">SAMN04488540_1213</name>
</gene>
<dbReference type="Gene3D" id="1.10.10.60">
    <property type="entry name" value="Homeodomain-like"/>
    <property type="match status" value="1"/>
</dbReference>
<evidence type="ECO:0000313" key="3">
    <source>
        <dbReference type="Proteomes" id="UP000199527"/>
    </source>
</evidence>
<name>A0A1G8ZTI0_9GAMM</name>
<protein>
    <submittedName>
        <fullName evidence="2">AraC-type DNA-binding protein</fullName>
    </submittedName>
</protein>
<dbReference type="OrthoDB" id="6256375at2"/>
<dbReference type="AlphaFoldDB" id="A0A1G8ZTI0"/>
<dbReference type="GO" id="GO:0003700">
    <property type="term" value="F:DNA-binding transcription factor activity"/>
    <property type="evidence" value="ECO:0007669"/>
    <property type="project" value="InterPro"/>
</dbReference>
<dbReference type="Proteomes" id="UP000199527">
    <property type="component" value="Unassembled WGS sequence"/>
</dbReference>
<reference evidence="3" key="1">
    <citation type="submission" date="2016-10" db="EMBL/GenBank/DDBJ databases">
        <authorList>
            <person name="Varghese N."/>
            <person name="Submissions S."/>
        </authorList>
    </citation>
    <scope>NUCLEOTIDE SEQUENCE [LARGE SCALE GENOMIC DNA]</scope>
    <source>
        <strain evidence="3">DSM 23317</strain>
    </source>
</reference>
<keyword evidence="3" id="KW-1185">Reference proteome</keyword>
<evidence type="ECO:0000313" key="2">
    <source>
        <dbReference type="EMBL" id="SDK18307.1"/>
    </source>
</evidence>
<dbReference type="EMBL" id="FNEM01000021">
    <property type="protein sequence ID" value="SDK18307.1"/>
    <property type="molecule type" value="Genomic_DNA"/>
</dbReference>
<dbReference type="Pfam" id="PF12833">
    <property type="entry name" value="HTH_18"/>
    <property type="match status" value="1"/>
</dbReference>
<keyword evidence="2" id="KW-0238">DNA-binding</keyword>
<feature type="domain" description="HTH araC/xylS-type" evidence="1">
    <location>
        <begin position="210"/>
        <end position="307"/>
    </location>
</feature>
<organism evidence="2 3">
    <name type="scientific">Ferrimonas sediminum</name>
    <dbReference type="NCBI Taxonomy" id="718193"/>
    <lineage>
        <taxon>Bacteria</taxon>
        <taxon>Pseudomonadati</taxon>
        <taxon>Pseudomonadota</taxon>
        <taxon>Gammaproteobacteria</taxon>
        <taxon>Alteromonadales</taxon>
        <taxon>Ferrimonadaceae</taxon>
        <taxon>Ferrimonas</taxon>
    </lineage>
</organism>
<dbReference type="InterPro" id="IPR018060">
    <property type="entry name" value="HTH_AraC"/>
</dbReference>
<accession>A0A1G8ZTI0</accession>
<dbReference type="RefSeq" id="WP_090367853.1">
    <property type="nucleotide sequence ID" value="NZ_FNEM01000021.1"/>
</dbReference>
<proteinExistence type="predicted"/>